<dbReference type="RefSeq" id="WP_344346777.1">
    <property type="nucleotide sequence ID" value="NZ_BAAASM010000006.1"/>
</dbReference>
<accession>A0ABW0WA88</accession>
<protein>
    <submittedName>
        <fullName evidence="1">Uncharacterized protein</fullName>
    </submittedName>
</protein>
<gene>
    <name evidence="1" type="ORF">ACFP3J_05925</name>
</gene>
<reference evidence="2" key="1">
    <citation type="journal article" date="2019" name="Int. J. Syst. Evol. Microbiol.">
        <title>The Global Catalogue of Microorganisms (GCM) 10K type strain sequencing project: providing services to taxonomists for standard genome sequencing and annotation.</title>
        <authorList>
            <consortium name="The Broad Institute Genomics Platform"/>
            <consortium name="The Broad Institute Genome Sequencing Center for Infectious Disease"/>
            <person name="Wu L."/>
            <person name="Ma J."/>
        </authorList>
    </citation>
    <scope>NUCLEOTIDE SEQUENCE [LARGE SCALE GENOMIC DNA]</scope>
    <source>
        <strain evidence="2">KCTC 5701</strain>
    </source>
</reference>
<comment type="caution">
    <text evidence="1">The sequence shown here is derived from an EMBL/GenBank/DDBJ whole genome shotgun (WGS) entry which is preliminary data.</text>
</comment>
<evidence type="ECO:0000313" key="1">
    <source>
        <dbReference type="EMBL" id="MFC5655027.1"/>
    </source>
</evidence>
<keyword evidence="2" id="KW-1185">Reference proteome</keyword>
<dbReference type="EMBL" id="JBHSOE010000006">
    <property type="protein sequence ID" value="MFC5655027.1"/>
    <property type="molecule type" value="Genomic_DNA"/>
</dbReference>
<sequence>MKANDGNGAIAPWALLLETDCLAGLLDDDEDVQRTAVHDLGQVVTHQNSIYGATAPAARFVIAILGHSRTMPLGVYFHEERRRPMRAALLEWLGDLVDDATHDEEDPGEPDDVATVRALLPLIYEAARSYLVDANLLIREAAVHAAAMTPTAPELALHIPKLLPLVRGTDHPWADGYSVDPPF</sequence>
<proteinExistence type="predicted"/>
<name>A0ABW0WA88_STRNO</name>
<organism evidence="1 2">
    <name type="scientific">Streptomyces nogalater</name>
    <dbReference type="NCBI Taxonomy" id="38314"/>
    <lineage>
        <taxon>Bacteria</taxon>
        <taxon>Bacillati</taxon>
        <taxon>Actinomycetota</taxon>
        <taxon>Actinomycetes</taxon>
        <taxon>Kitasatosporales</taxon>
        <taxon>Streptomycetaceae</taxon>
        <taxon>Streptomyces</taxon>
    </lineage>
</organism>
<dbReference type="Proteomes" id="UP001596065">
    <property type="component" value="Unassembled WGS sequence"/>
</dbReference>
<evidence type="ECO:0000313" key="2">
    <source>
        <dbReference type="Proteomes" id="UP001596065"/>
    </source>
</evidence>